<dbReference type="SMART" id="SM00394">
    <property type="entry name" value="RIIa"/>
    <property type="match status" value="2"/>
</dbReference>
<reference evidence="4 5" key="1">
    <citation type="journal article" date="2007" name="Nature">
        <title>Evolution of genes and genomes on the Drosophila phylogeny.</title>
        <authorList>
            <consortium name="Drosophila 12 Genomes Consortium"/>
            <person name="Clark A.G."/>
            <person name="Eisen M.B."/>
            <person name="Smith D.R."/>
            <person name="Bergman C.M."/>
            <person name="Oliver B."/>
            <person name="Markow T.A."/>
            <person name="Kaufman T.C."/>
            <person name="Kellis M."/>
            <person name="Gelbart W."/>
            <person name="Iyer V.N."/>
            <person name="Pollard D.A."/>
            <person name="Sackton T.B."/>
            <person name="Larracuente A.M."/>
            <person name="Singh N.D."/>
            <person name="Abad J.P."/>
            <person name="Abt D.N."/>
            <person name="Adryan B."/>
            <person name="Aguade M."/>
            <person name="Akashi H."/>
            <person name="Anderson W.W."/>
            <person name="Aquadro C.F."/>
            <person name="Ardell D.H."/>
            <person name="Arguello R."/>
            <person name="Artieri C.G."/>
            <person name="Barbash D.A."/>
            <person name="Barker D."/>
            <person name="Barsanti P."/>
            <person name="Batterham P."/>
            <person name="Batzoglou S."/>
            <person name="Begun D."/>
            <person name="Bhutkar A."/>
            <person name="Blanco E."/>
            <person name="Bosak S.A."/>
            <person name="Bradley R.K."/>
            <person name="Brand A.D."/>
            <person name="Brent M.R."/>
            <person name="Brooks A.N."/>
            <person name="Brown R.H."/>
            <person name="Butlin R.K."/>
            <person name="Caggese C."/>
            <person name="Calvi B.R."/>
            <person name="Bernardo de Carvalho A."/>
            <person name="Caspi A."/>
            <person name="Castrezana S."/>
            <person name="Celniker S.E."/>
            <person name="Chang J.L."/>
            <person name="Chapple C."/>
            <person name="Chatterji S."/>
            <person name="Chinwalla A."/>
            <person name="Civetta A."/>
            <person name="Clifton S.W."/>
            <person name="Comeron J.M."/>
            <person name="Costello J.C."/>
            <person name="Coyne J.A."/>
            <person name="Daub J."/>
            <person name="David R.G."/>
            <person name="Delcher A.L."/>
            <person name="Delehaunty K."/>
            <person name="Do C.B."/>
            <person name="Ebling H."/>
            <person name="Edwards K."/>
            <person name="Eickbush T."/>
            <person name="Evans J.D."/>
            <person name="Filipski A."/>
            <person name="Findeiss S."/>
            <person name="Freyhult E."/>
            <person name="Fulton L."/>
            <person name="Fulton R."/>
            <person name="Garcia A.C."/>
            <person name="Gardiner A."/>
            <person name="Garfield D.A."/>
            <person name="Garvin B.E."/>
            <person name="Gibson G."/>
            <person name="Gilbert D."/>
            <person name="Gnerre S."/>
            <person name="Godfrey J."/>
            <person name="Good R."/>
            <person name="Gotea V."/>
            <person name="Gravely B."/>
            <person name="Greenberg A.J."/>
            <person name="Griffiths-Jones S."/>
            <person name="Gross S."/>
            <person name="Guigo R."/>
            <person name="Gustafson E.A."/>
            <person name="Haerty W."/>
            <person name="Hahn M.W."/>
            <person name="Halligan D.L."/>
            <person name="Halpern A.L."/>
            <person name="Halter G.M."/>
            <person name="Han M.V."/>
            <person name="Heger A."/>
            <person name="Hillier L."/>
            <person name="Hinrichs A.S."/>
            <person name="Holmes I."/>
            <person name="Hoskins R.A."/>
            <person name="Hubisz M.J."/>
            <person name="Hultmark D."/>
            <person name="Huntley M.A."/>
            <person name="Jaffe D.B."/>
            <person name="Jagadeeshan S."/>
            <person name="Jeck W.R."/>
            <person name="Johnson J."/>
            <person name="Jones C.D."/>
            <person name="Jordan W.C."/>
            <person name="Karpen G.H."/>
            <person name="Kataoka E."/>
            <person name="Keightley P.D."/>
            <person name="Kheradpour P."/>
            <person name="Kirkness E.F."/>
            <person name="Koerich L.B."/>
            <person name="Kristiansen K."/>
            <person name="Kudrna D."/>
            <person name="Kulathinal R.J."/>
            <person name="Kumar S."/>
            <person name="Kwok R."/>
            <person name="Lander E."/>
            <person name="Langley C.H."/>
            <person name="Lapoint R."/>
            <person name="Lazzaro B.P."/>
            <person name="Lee S.J."/>
            <person name="Levesque L."/>
            <person name="Li R."/>
            <person name="Lin C.F."/>
            <person name="Lin M.F."/>
            <person name="Lindblad-Toh K."/>
            <person name="Llopart A."/>
            <person name="Long M."/>
            <person name="Low L."/>
            <person name="Lozovsky E."/>
            <person name="Lu J."/>
            <person name="Luo M."/>
            <person name="Machado C.A."/>
            <person name="Makalowski W."/>
            <person name="Marzo M."/>
            <person name="Matsuda M."/>
            <person name="Matzkin L."/>
            <person name="McAllister B."/>
            <person name="McBride C.S."/>
            <person name="McKernan B."/>
            <person name="McKernan K."/>
            <person name="Mendez-Lago M."/>
            <person name="Minx P."/>
            <person name="Mollenhauer M.U."/>
            <person name="Montooth K."/>
            <person name="Mount S.M."/>
            <person name="Mu X."/>
            <person name="Myers E."/>
            <person name="Negre B."/>
            <person name="Newfeld S."/>
            <person name="Nielsen R."/>
            <person name="Noor M.A."/>
            <person name="O'Grady P."/>
            <person name="Pachter L."/>
            <person name="Papaceit M."/>
            <person name="Parisi M.J."/>
            <person name="Parisi M."/>
            <person name="Parts L."/>
            <person name="Pedersen J.S."/>
            <person name="Pesole G."/>
            <person name="Phillippy A.M."/>
            <person name="Ponting C.P."/>
            <person name="Pop M."/>
            <person name="Porcelli D."/>
            <person name="Powell J.R."/>
            <person name="Prohaska S."/>
            <person name="Pruitt K."/>
            <person name="Puig M."/>
            <person name="Quesneville H."/>
            <person name="Ram K.R."/>
            <person name="Rand D."/>
            <person name="Rasmussen M.D."/>
            <person name="Reed L.K."/>
            <person name="Reenan R."/>
            <person name="Reily A."/>
            <person name="Remington K.A."/>
            <person name="Rieger T.T."/>
            <person name="Ritchie M.G."/>
            <person name="Robin C."/>
            <person name="Rogers Y.H."/>
            <person name="Rohde C."/>
            <person name="Rozas J."/>
            <person name="Rubenfield M.J."/>
            <person name="Ruiz A."/>
            <person name="Russo S."/>
            <person name="Salzberg S.L."/>
            <person name="Sanchez-Gracia A."/>
            <person name="Saranga D.J."/>
            <person name="Sato H."/>
            <person name="Schaeffer S.W."/>
            <person name="Schatz M.C."/>
            <person name="Schlenke T."/>
            <person name="Schwartz R."/>
            <person name="Segarra C."/>
            <person name="Singh R.S."/>
            <person name="Sirot L."/>
            <person name="Sirota M."/>
            <person name="Sisneros N.B."/>
            <person name="Smith C.D."/>
            <person name="Smith T.F."/>
            <person name="Spieth J."/>
            <person name="Stage D.E."/>
            <person name="Stark A."/>
            <person name="Stephan W."/>
            <person name="Strausberg R.L."/>
            <person name="Strempel S."/>
            <person name="Sturgill D."/>
            <person name="Sutton G."/>
            <person name="Sutton G.G."/>
            <person name="Tao W."/>
            <person name="Teichmann S."/>
            <person name="Tobari Y.N."/>
            <person name="Tomimura Y."/>
            <person name="Tsolas J.M."/>
            <person name="Valente V.L."/>
            <person name="Venter E."/>
            <person name="Venter J.C."/>
            <person name="Vicario S."/>
            <person name="Vieira F.G."/>
            <person name="Vilella A.J."/>
            <person name="Villasante A."/>
            <person name="Walenz B."/>
            <person name="Wang J."/>
            <person name="Wasserman M."/>
            <person name="Watts T."/>
            <person name="Wilson D."/>
            <person name="Wilson R.K."/>
            <person name="Wing R.A."/>
            <person name="Wolfner M.F."/>
            <person name="Wong A."/>
            <person name="Wong G.K."/>
            <person name="Wu C.I."/>
            <person name="Wu G."/>
            <person name="Yamamoto D."/>
            <person name="Yang H.P."/>
            <person name="Yang S.P."/>
            <person name="Yorke J.A."/>
            <person name="Yoshida K."/>
            <person name="Zdobnov E."/>
            <person name="Zhang P."/>
            <person name="Zhang Y."/>
            <person name="Zimin A.V."/>
            <person name="Baldwin J."/>
            <person name="Abdouelleil A."/>
            <person name="Abdulkadir J."/>
            <person name="Abebe A."/>
            <person name="Abera B."/>
            <person name="Abreu J."/>
            <person name="Acer S.C."/>
            <person name="Aftuck L."/>
            <person name="Alexander A."/>
            <person name="An P."/>
            <person name="Anderson E."/>
            <person name="Anderson S."/>
            <person name="Arachi H."/>
            <person name="Azer M."/>
            <person name="Bachantsang P."/>
            <person name="Barry A."/>
            <person name="Bayul T."/>
            <person name="Berlin A."/>
            <person name="Bessette D."/>
            <person name="Bloom T."/>
            <person name="Blye J."/>
            <person name="Boguslavskiy L."/>
            <person name="Bonnet C."/>
            <person name="Boukhgalter B."/>
            <person name="Bourzgui I."/>
            <person name="Brown A."/>
            <person name="Cahill P."/>
            <person name="Channer S."/>
            <person name="Cheshatsang Y."/>
            <person name="Chuda L."/>
            <person name="Citroen M."/>
            <person name="Collymore A."/>
            <person name="Cooke P."/>
            <person name="Costello M."/>
            <person name="D'Aco K."/>
            <person name="Daza R."/>
            <person name="De Haan G."/>
            <person name="DeGray S."/>
            <person name="DeMaso C."/>
            <person name="Dhargay N."/>
            <person name="Dooley K."/>
            <person name="Dooley E."/>
            <person name="Doricent M."/>
            <person name="Dorje P."/>
            <person name="Dorjee K."/>
            <person name="Dupes A."/>
            <person name="Elong R."/>
            <person name="Falk J."/>
            <person name="Farina A."/>
            <person name="Faro S."/>
            <person name="Ferguson D."/>
            <person name="Fisher S."/>
            <person name="Foley C.D."/>
            <person name="Franke A."/>
            <person name="Friedrich D."/>
            <person name="Gadbois L."/>
            <person name="Gearin G."/>
            <person name="Gearin C.R."/>
            <person name="Giannoukos G."/>
            <person name="Goode T."/>
            <person name="Graham J."/>
            <person name="Grandbois E."/>
            <person name="Grewal S."/>
            <person name="Gyaltsen K."/>
            <person name="Hafez N."/>
            <person name="Hagos B."/>
            <person name="Hall J."/>
            <person name="Henson C."/>
            <person name="Hollinger A."/>
            <person name="Honan T."/>
            <person name="Huard M.D."/>
            <person name="Hughes L."/>
            <person name="Hurhula B."/>
            <person name="Husby M.E."/>
            <person name="Kamat A."/>
            <person name="Kanga B."/>
            <person name="Kashin S."/>
            <person name="Khazanovich D."/>
            <person name="Kisner P."/>
            <person name="Lance K."/>
            <person name="Lara M."/>
            <person name="Lee W."/>
            <person name="Lennon N."/>
            <person name="Letendre F."/>
            <person name="LeVine R."/>
            <person name="Lipovsky A."/>
            <person name="Liu X."/>
            <person name="Liu J."/>
            <person name="Liu S."/>
            <person name="Lokyitsang T."/>
            <person name="Lokyitsang Y."/>
            <person name="Lubonja R."/>
            <person name="Lui A."/>
            <person name="MacDonald P."/>
            <person name="Magnisalis V."/>
            <person name="Maru K."/>
            <person name="Matthews C."/>
            <person name="McCusker W."/>
            <person name="McDonough S."/>
            <person name="Mehta T."/>
            <person name="Meldrim J."/>
            <person name="Meneus L."/>
            <person name="Mihai O."/>
            <person name="Mihalev A."/>
            <person name="Mihova T."/>
            <person name="Mittelman R."/>
            <person name="Mlenga V."/>
            <person name="Montmayeur A."/>
            <person name="Mulrain L."/>
            <person name="Navidi A."/>
            <person name="Naylor J."/>
            <person name="Negash T."/>
            <person name="Nguyen T."/>
            <person name="Nguyen N."/>
            <person name="Nicol R."/>
            <person name="Norbu C."/>
            <person name="Norbu N."/>
            <person name="Novod N."/>
            <person name="O'Neill B."/>
            <person name="Osman S."/>
            <person name="Markiewicz E."/>
            <person name="Oyono O.L."/>
            <person name="Patti C."/>
            <person name="Phunkhang P."/>
            <person name="Pierre F."/>
            <person name="Priest M."/>
            <person name="Raghuraman S."/>
            <person name="Rege F."/>
            <person name="Reyes R."/>
            <person name="Rise C."/>
            <person name="Rogov P."/>
            <person name="Ross K."/>
            <person name="Ryan E."/>
            <person name="Settipalli S."/>
            <person name="Shea T."/>
            <person name="Sherpa N."/>
            <person name="Shi L."/>
            <person name="Shih D."/>
            <person name="Sparrow T."/>
            <person name="Spaulding J."/>
            <person name="Stalker J."/>
            <person name="Stange-Thomann N."/>
            <person name="Stavropoulos S."/>
            <person name="Stone C."/>
            <person name="Strader C."/>
            <person name="Tesfaye S."/>
            <person name="Thomson T."/>
            <person name="Thoulutsang Y."/>
            <person name="Thoulutsang D."/>
            <person name="Topham K."/>
            <person name="Topping I."/>
            <person name="Tsamla T."/>
            <person name="Vassiliev H."/>
            <person name="Vo A."/>
            <person name="Wangchuk T."/>
            <person name="Wangdi T."/>
            <person name="Weiand M."/>
            <person name="Wilkinson J."/>
            <person name="Wilson A."/>
            <person name="Yadav S."/>
            <person name="Young G."/>
            <person name="Yu Q."/>
            <person name="Zembek L."/>
            <person name="Zhong D."/>
            <person name="Zimmer A."/>
            <person name="Zwirko Z."/>
            <person name="Jaffe D.B."/>
            <person name="Alvarez P."/>
            <person name="Brockman W."/>
            <person name="Butler J."/>
            <person name="Chin C."/>
            <person name="Gnerre S."/>
            <person name="Grabherr M."/>
            <person name="Kleber M."/>
            <person name="Mauceli E."/>
            <person name="MacCallum I."/>
        </authorList>
    </citation>
    <scope>NUCLEOTIDE SEQUENCE [LARGE SCALE GENOMIC DNA]</scope>
    <source>
        <strain evidence="5">Tucson 14024-0371.13</strain>
    </source>
</reference>
<evidence type="ECO:0000313" key="4">
    <source>
        <dbReference type="EMBL" id="EDV42284.2"/>
    </source>
</evidence>
<feature type="compositionally biased region" description="Acidic residues" evidence="2">
    <location>
        <begin position="1068"/>
        <end position="1081"/>
    </location>
</feature>
<feature type="compositionally biased region" description="Basic and acidic residues" evidence="2">
    <location>
        <begin position="1732"/>
        <end position="1757"/>
    </location>
</feature>
<name>B3M293_DROAN</name>
<dbReference type="STRING" id="7217.B3M293"/>
<dbReference type="Gene3D" id="1.20.890.10">
    <property type="entry name" value="cAMP-dependent protein kinase regulatory subunit, dimerization-anchoring domain"/>
    <property type="match status" value="2"/>
</dbReference>
<feature type="compositionally biased region" description="Basic and acidic residues" evidence="2">
    <location>
        <begin position="473"/>
        <end position="493"/>
    </location>
</feature>
<protein>
    <recommendedName>
        <fullName evidence="3">RIIa domain-containing protein</fullName>
    </recommendedName>
</protein>
<sequence length="2118" mass="240660">MTTASLPRVPEGLRDLMKVYTKEVLREKPSDLYEFSAKFFNMIVGEKSHQAVRKYEPAQTYETIMKNRIRQQVPISMVFNIIPENLTDLIKQFIKAVLREKPENIYIFAQEYFQRLSKEKSGRTEYTKYATYEKSLKDKENVALVAKVTCECGRVLSAKTQNVENNTVLIEKEEKIDSNIPKKDDEEKNLISITYIKSVVIIQRNFRRYLKRVKTGPNKKDKCSSMEYMTSILLLQRQFRRLIAKKRVEKLKLSRTNQPKAKIDTANYMNAVLIIQRHYRIYLKKKQEQNRLKNEKVSLATAAIIIQRAFRRMLAVHKARRITSASADHPEDLNDNASETGSYTSVSTALLSTESTELGGTNYEERVHQKIIHEDEEVENSNVDGGLGKEYFEEPIKGAEKSILLRKSDTLSGPLIENPEDHESNDYSEFEVEKAKEELEDEFRAIKKRDAQNPSELELKLEKQDELQTQNLDAKETEKALDSKKENDTHLESEIEANLKSQKSIENLETENEDETRNIETIKGLEPIIKSEIEPKNTSEEPAETKNDTLQESESQNGKKEEEEKERSNKIFVDTPEDLEKKDNIEIIETIPPPKLVKAESQLQATPTISIEHVDDSPEENPQIQSESNVDQPESLSEIEVENLKSIQDTDKEGRDQDPKDENVDQEEPLSRSKRSTDKSNEQSNEELNEFQNNDIESRTDPKDEKVDQEGPLLRSKRSTEESNEQSNEEINKIQHNEKETTTDPKDEKVDQEGPLIRSKRSTEETEINLDSETDNSKNLTGEIPKESLTEGATESDLEKDQGKELSDENDLLIKTEEVKNLEKELSYENDLLIKTEEVKNLDEVEIKETQAPDSDSPVSKEIDVPDSKAEKPIDSIPSKTEQKNSSLLVTNQLIGTQNLPTNHIEIEKNTKKYSSVNVKDKDIGTLSSGRLVPTPIAELQLKSFKNTNDDGAWYDIYVENPIPLDTSSGVPTEPVKSLKTDSDQPTEIFEEPIIPQERVPSYYTPQKIIEPDVPKVKNSVSFFVSFDSDDGKPKYQIPKRFQDQSKKNITENKQPDADSNLTKSEEVETFSSDDNENEEEIEVIEVSEGDPEYQKMAGTKLQTILELNENEQINDEQNKNNPAVDPETGELSAVVKSNLGISKERDLKEKSEESTKSDSDLESLYKADILSLTKSVQIIERAYKRFKNKSAEVTEKQNIKIDNRKDFTEQQNIKIDKSNDVTEGQNNEIDNSEDVTEEQNIVIGNSQDVPEKQNIKIVNSKDVTEKENIKICNSKDVTEEQNNEIDNSKVNNAAKIIQKWIRNILEKNLKKLSSDNVKDSQQILAARKIQRAYRNYVKKLQNANEEISNEESIKIENNDFQEVENKEKNNQYNEKQKNAILIIQKAFRLYSQRNKVKQNKLELDENDLRQNEAAIKIQRAFKRYLKLIQKPDIVMQNESKEIEEVQESVKSDSVTTQEQKSKPTDTRKGDLEVKAKAVIIIQKAFRQYLERKKLEHLEENSFDSQSITSSRITTIENANYAADATPTDSLIQDSVENTPEIKPKSEWFVGSTLIIPSQEVVEEPLKIESGPDTAASARKSTQVVESVETVDSSHGSLESKQNSGTKFDETVGKDIEKDNALSCGLAGPEDAEVKAETGSDEDAILLTQSNLDKIEQDILSTQELVNNFLEKEIEFSSAQGPYESENLKEVVEEPCIKKSASLVNLSEEETGDPTDSSLSETTGLDTLSADTIDKATVKLAKPEEVIEKMSQLRESKSQSSQERIQSGDASFEEPIVRPMSSLQEQTSMDIEDGDIIVYNRLQRDETRESSAQSDSVVFGDPETEKIPEKDEESGRVHLMRHYTIAGDDPRGLFRSVTIDDALNYEEDMDSGHGIQNAASFYLDDETSENIRKKMMAYSLSETDSDYIDPRKVSQEDFDIDTAMADAMGTSTETESTIVSAATKIQAGARGFLTRRRLRRASAGTKSSTQDTKASFGNDAISESLERFIEEEAAKKIQAAYRIHTRKRKGYPRKMEGISLESNLAARRQKLQRGDALRNDSTPDDEHSVATNGGQTQKAAKPPRHKLVGDAKSRAAMELKWLTMRQNSMPVQIDCEVFRVIPKHMRKRIKSADANKRK</sequence>
<dbReference type="OrthoDB" id="6161835at2759"/>
<evidence type="ECO:0000256" key="2">
    <source>
        <dbReference type="SAM" id="MobiDB-lite"/>
    </source>
</evidence>
<dbReference type="EMBL" id="CH902617">
    <property type="protein sequence ID" value="EDV42284.2"/>
    <property type="molecule type" value="Genomic_DNA"/>
</dbReference>
<organism evidence="4 5">
    <name type="scientific">Drosophila ananassae</name>
    <name type="common">Fruit fly</name>
    <dbReference type="NCBI Taxonomy" id="7217"/>
    <lineage>
        <taxon>Eukaryota</taxon>
        <taxon>Metazoa</taxon>
        <taxon>Ecdysozoa</taxon>
        <taxon>Arthropoda</taxon>
        <taxon>Hexapoda</taxon>
        <taxon>Insecta</taxon>
        <taxon>Pterygota</taxon>
        <taxon>Neoptera</taxon>
        <taxon>Endopterygota</taxon>
        <taxon>Diptera</taxon>
        <taxon>Brachycera</taxon>
        <taxon>Muscomorpha</taxon>
        <taxon>Ephydroidea</taxon>
        <taxon>Drosophilidae</taxon>
        <taxon>Drosophila</taxon>
        <taxon>Sophophora</taxon>
    </lineage>
</organism>
<feature type="compositionally biased region" description="Polar residues" evidence="2">
    <location>
        <begin position="1758"/>
        <end position="1769"/>
    </location>
</feature>
<feature type="compositionally biased region" description="Basic and acidic residues" evidence="2">
    <location>
        <begin position="557"/>
        <end position="569"/>
    </location>
</feature>
<feature type="compositionally biased region" description="Basic and acidic residues" evidence="2">
    <location>
        <begin position="1460"/>
        <end position="1469"/>
    </location>
</feature>
<feature type="region of interest" description="Disordered" evidence="2">
    <location>
        <begin position="1445"/>
        <end position="1469"/>
    </location>
</feature>
<feature type="compositionally biased region" description="Basic and acidic residues" evidence="2">
    <location>
        <begin position="1143"/>
        <end position="1161"/>
    </location>
</feature>
<feature type="region of interest" description="Disordered" evidence="2">
    <location>
        <begin position="446"/>
        <end position="809"/>
    </location>
</feature>
<dbReference type="Proteomes" id="UP000007801">
    <property type="component" value="Unassembled WGS sequence"/>
</dbReference>
<feature type="region of interest" description="Disordered" evidence="2">
    <location>
        <begin position="846"/>
        <end position="885"/>
    </location>
</feature>
<feature type="region of interest" description="Disordered" evidence="2">
    <location>
        <begin position="966"/>
        <end position="985"/>
    </location>
</feature>
<dbReference type="Pfam" id="PF02197">
    <property type="entry name" value="RIIa"/>
    <property type="match status" value="2"/>
</dbReference>
<dbReference type="HOGENOM" id="CLU_004279_0_0_1"/>
<feature type="region of interest" description="Disordered" evidence="2">
    <location>
        <begin position="1589"/>
        <end position="1614"/>
    </location>
</feature>
<keyword evidence="1" id="KW-0175">Coiled coil</keyword>
<feature type="region of interest" description="Disordered" evidence="2">
    <location>
        <begin position="1026"/>
        <end position="1081"/>
    </location>
</feature>
<proteinExistence type="predicted"/>
<feature type="compositionally biased region" description="Basic and acidic residues" evidence="2">
    <location>
        <begin position="696"/>
        <end position="709"/>
    </location>
</feature>
<feature type="compositionally biased region" description="Polar residues" evidence="2">
    <location>
        <begin position="2049"/>
        <end position="2058"/>
    </location>
</feature>
<feature type="compositionally biased region" description="Basic and acidic residues" evidence="2">
    <location>
        <begin position="859"/>
        <end position="874"/>
    </location>
</feature>
<feature type="region of interest" description="Disordered" evidence="2">
    <location>
        <begin position="1703"/>
        <end position="1791"/>
    </location>
</feature>
<dbReference type="SUPFAM" id="SSF47391">
    <property type="entry name" value="Dimerization-anchoring domain of cAMP-dependent PK regulatory subunit"/>
    <property type="match status" value="2"/>
</dbReference>
<keyword evidence="5" id="KW-1185">Reference proteome</keyword>
<dbReference type="SMR" id="B3M293"/>
<evidence type="ECO:0000256" key="1">
    <source>
        <dbReference type="SAM" id="Coils"/>
    </source>
</evidence>
<feature type="compositionally biased region" description="Acidic residues" evidence="2">
    <location>
        <begin position="765"/>
        <end position="774"/>
    </location>
</feature>
<feature type="compositionally biased region" description="Basic and acidic residues" evidence="2">
    <location>
        <begin position="648"/>
        <end position="681"/>
    </location>
</feature>
<dbReference type="InterPro" id="IPR000048">
    <property type="entry name" value="IQ_motif_EF-hand-BS"/>
</dbReference>
<feature type="compositionally biased region" description="Polar residues" evidence="2">
    <location>
        <begin position="620"/>
        <end position="635"/>
    </location>
</feature>
<feature type="compositionally biased region" description="Basic and acidic residues" evidence="2">
    <location>
        <begin position="529"/>
        <end position="549"/>
    </location>
</feature>
<dbReference type="InParanoid" id="B3M293"/>
<accession>B3M293</accession>
<dbReference type="eggNOG" id="ENOG502SGHV">
    <property type="taxonomic scope" value="Eukaryota"/>
</dbReference>
<dbReference type="CDD" id="cd23767">
    <property type="entry name" value="IQCD"/>
    <property type="match status" value="1"/>
</dbReference>
<evidence type="ECO:0000313" key="5">
    <source>
        <dbReference type="Proteomes" id="UP000007801"/>
    </source>
</evidence>
<feature type="region of interest" description="Disordered" evidence="2">
    <location>
        <begin position="2031"/>
        <end position="2067"/>
    </location>
</feature>
<dbReference type="PROSITE" id="PS50096">
    <property type="entry name" value="IQ"/>
    <property type="match status" value="3"/>
</dbReference>
<feature type="compositionally biased region" description="Basic and acidic residues" evidence="2">
    <location>
        <begin position="730"/>
        <end position="752"/>
    </location>
</feature>
<dbReference type="Gene3D" id="1.20.5.190">
    <property type="match status" value="3"/>
</dbReference>
<feature type="coiled-coil region" evidence="1">
    <location>
        <begin position="1327"/>
        <end position="1379"/>
    </location>
</feature>
<feature type="region of interest" description="Disordered" evidence="2">
    <location>
        <begin position="1804"/>
        <end position="1834"/>
    </location>
</feature>
<feature type="domain" description="RIIa" evidence="3">
    <location>
        <begin position="84"/>
        <end position="121"/>
    </location>
</feature>
<feature type="compositionally biased region" description="Basic and acidic residues" evidence="2">
    <location>
        <begin position="1823"/>
        <end position="1834"/>
    </location>
</feature>
<feature type="domain" description="RIIa" evidence="3">
    <location>
        <begin position="11"/>
        <end position="48"/>
    </location>
</feature>
<gene>
    <name evidence="4" type="primary">Dana\GF17087</name>
    <name evidence="4" type="synonym">dana_GLEANR_18354</name>
    <name evidence="4" type="ORF">GF17087</name>
</gene>
<dbReference type="CDD" id="cd12084">
    <property type="entry name" value="DD_RII_PKA-like"/>
    <property type="match status" value="2"/>
</dbReference>
<feature type="compositionally biased region" description="Basic and acidic residues" evidence="2">
    <location>
        <begin position="446"/>
        <end position="466"/>
    </location>
</feature>
<dbReference type="Pfam" id="PF00612">
    <property type="entry name" value="IQ"/>
    <property type="match status" value="3"/>
</dbReference>
<feature type="compositionally biased region" description="Polar residues" evidence="2">
    <location>
        <begin position="1589"/>
        <end position="1606"/>
    </location>
</feature>
<feature type="compositionally biased region" description="Polar residues" evidence="2">
    <location>
        <begin position="1714"/>
        <end position="1730"/>
    </location>
</feature>
<dbReference type="SMART" id="SM00015">
    <property type="entry name" value="IQ"/>
    <property type="match status" value="8"/>
</dbReference>
<feature type="region of interest" description="Disordered" evidence="2">
    <location>
        <begin position="1109"/>
        <end position="1161"/>
    </location>
</feature>
<dbReference type="InterPro" id="IPR003117">
    <property type="entry name" value="cAMP_dep_PK_reg_su_I/II_a/b"/>
</dbReference>
<feature type="compositionally biased region" description="Basic and acidic residues" evidence="2">
    <location>
        <begin position="797"/>
        <end position="809"/>
    </location>
</feature>
<feature type="compositionally biased region" description="Basic and acidic residues" evidence="2">
    <location>
        <begin position="1041"/>
        <end position="1057"/>
    </location>
</feature>
<dbReference type="FunCoup" id="B3M293">
    <property type="interactions" value="11"/>
</dbReference>
<evidence type="ECO:0000259" key="3">
    <source>
        <dbReference type="SMART" id="SM00394"/>
    </source>
</evidence>